<dbReference type="PANTHER" id="PTHR11132">
    <property type="entry name" value="SOLUTE CARRIER FAMILY 35"/>
    <property type="match status" value="1"/>
</dbReference>
<dbReference type="EMBL" id="JAMRDG010000001">
    <property type="protein sequence ID" value="KAJ3703978.1"/>
    <property type="molecule type" value="Genomic_DNA"/>
</dbReference>
<feature type="transmembrane region" description="Helical" evidence="6">
    <location>
        <begin position="391"/>
        <end position="410"/>
    </location>
</feature>
<feature type="compositionally biased region" description="Basic and acidic residues" evidence="5">
    <location>
        <begin position="22"/>
        <end position="39"/>
    </location>
</feature>
<feature type="transmembrane region" description="Helical" evidence="6">
    <location>
        <begin position="138"/>
        <end position="159"/>
    </location>
</feature>
<evidence type="ECO:0000256" key="2">
    <source>
        <dbReference type="ARBA" id="ARBA00022692"/>
    </source>
</evidence>
<keyword evidence="3 6" id="KW-1133">Transmembrane helix</keyword>
<evidence type="ECO:0000256" key="3">
    <source>
        <dbReference type="ARBA" id="ARBA00022989"/>
    </source>
</evidence>
<comment type="caution">
    <text evidence="8">The sequence shown here is derived from an EMBL/GenBank/DDBJ whole genome shotgun (WGS) entry which is preliminary data.</text>
</comment>
<dbReference type="Pfam" id="PF03151">
    <property type="entry name" value="TPT"/>
    <property type="match status" value="1"/>
</dbReference>
<proteinExistence type="predicted"/>
<accession>A0AAD6EWS2</accession>
<dbReference type="InterPro" id="IPR050186">
    <property type="entry name" value="TPT_transporter"/>
</dbReference>
<feature type="transmembrane region" description="Helical" evidence="6">
    <location>
        <begin position="333"/>
        <end position="352"/>
    </location>
</feature>
<feature type="transmembrane region" description="Helical" evidence="6">
    <location>
        <begin position="294"/>
        <end position="313"/>
    </location>
</feature>
<dbReference type="InterPro" id="IPR004853">
    <property type="entry name" value="Sugar_P_trans_dom"/>
</dbReference>
<feature type="domain" description="Sugar phosphate transporter" evidence="7">
    <location>
        <begin position="108"/>
        <end position="408"/>
    </location>
</feature>
<gene>
    <name evidence="8" type="ORF">LUZ61_007683</name>
</gene>
<evidence type="ECO:0000256" key="4">
    <source>
        <dbReference type="ARBA" id="ARBA00023136"/>
    </source>
</evidence>
<dbReference type="Proteomes" id="UP001210211">
    <property type="component" value="Unassembled WGS sequence"/>
</dbReference>
<dbReference type="GO" id="GO:0016020">
    <property type="term" value="C:membrane"/>
    <property type="evidence" value="ECO:0007669"/>
    <property type="project" value="UniProtKB-SubCell"/>
</dbReference>
<dbReference type="AlphaFoldDB" id="A0AAD6EWS2"/>
<feature type="transmembrane region" description="Helical" evidence="6">
    <location>
        <begin position="202"/>
        <end position="227"/>
    </location>
</feature>
<evidence type="ECO:0000256" key="1">
    <source>
        <dbReference type="ARBA" id="ARBA00004141"/>
    </source>
</evidence>
<feature type="transmembrane region" description="Helical" evidence="6">
    <location>
        <begin position="257"/>
        <end position="274"/>
    </location>
</feature>
<evidence type="ECO:0000256" key="6">
    <source>
        <dbReference type="SAM" id="Phobius"/>
    </source>
</evidence>
<keyword evidence="4 6" id="KW-0472">Membrane</keyword>
<protein>
    <recommendedName>
        <fullName evidence="7">Sugar phosphate transporter domain-containing protein</fullName>
    </recommendedName>
</protein>
<comment type="subcellular location">
    <subcellularLocation>
        <location evidence="1">Membrane</location>
        <topology evidence="1">Multi-pass membrane protein</topology>
    </subcellularLocation>
</comment>
<feature type="region of interest" description="Disordered" evidence="5">
    <location>
        <begin position="1"/>
        <end position="42"/>
    </location>
</feature>
<evidence type="ECO:0000313" key="8">
    <source>
        <dbReference type="EMBL" id="KAJ3703978.1"/>
    </source>
</evidence>
<sequence length="449" mass="50181">MEASNSDPSIEELEGQKQPPHLRKEPSFSRWCKDGDPSKSMEISLTDADSEEFDLPFLHDNLSEREMSGNGAGGRGYSSFDVENGIGLHGEELVKSDGTSISPLFVLKVLMYTLIWYTLSTCLTLYNKEMLGKKYFHFPAPLLMNTIHFTMQAVLSRVIIFYRSRKSVNKHEKMSWKDYSIRVVPLGLATALDINFSNISLVFITVTFATMCKSGGPIFLLLFAFAFRLEKPSFKLLGIMLVISVGVLLSVAKATEFNLWGFILIMLAAALSGFRWAMTQILLQKEAYGLKDPINLMSSVTPVMAILTAILSFTMDPWSEFSKNNFFNNPRHIMRSCLLMLFGGAMAFLMVLTEYVLVSDTSAVTVMVIGIFKDAVTILVAVLFFNDPFTWLKGLGLLTITLGVGLFNLYKYQKIKKGDGNREEMSLSSLNGAAKYTILDDPENEDVTD</sequence>
<organism evidence="8 9">
    <name type="scientific">Rhynchospora tenuis</name>
    <dbReference type="NCBI Taxonomy" id="198213"/>
    <lineage>
        <taxon>Eukaryota</taxon>
        <taxon>Viridiplantae</taxon>
        <taxon>Streptophyta</taxon>
        <taxon>Embryophyta</taxon>
        <taxon>Tracheophyta</taxon>
        <taxon>Spermatophyta</taxon>
        <taxon>Magnoliopsida</taxon>
        <taxon>Liliopsida</taxon>
        <taxon>Poales</taxon>
        <taxon>Cyperaceae</taxon>
        <taxon>Cyperoideae</taxon>
        <taxon>Rhynchosporeae</taxon>
        <taxon>Rhynchospora</taxon>
    </lineage>
</organism>
<keyword evidence="9" id="KW-1185">Reference proteome</keyword>
<keyword evidence="2 6" id="KW-0812">Transmembrane</keyword>
<feature type="transmembrane region" description="Helical" evidence="6">
    <location>
        <begin position="234"/>
        <end position="251"/>
    </location>
</feature>
<name>A0AAD6EWS2_9POAL</name>
<feature type="transmembrane region" description="Helical" evidence="6">
    <location>
        <begin position="105"/>
        <end position="126"/>
    </location>
</feature>
<evidence type="ECO:0000256" key="5">
    <source>
        <dbReference type="SAM" id="MobiDB-lite"/>
    </source>
</evidence>
<reference evidence="8 9" key="1">
    <citation type="journal article" date="2022" name="Cell">
        <title>Repeat-based holocentromeres influence genome architecture and karyotype evolution.</title>
        <authorList>
            <person name="Hofstatter P.G."/>
            <person name="Thangavel G."/>
            <person name="Lux T."/>
            <person name="Neumann P."/>
            <person name="Vondrak T."/>
            <person name="Novak P."/>
            <person name="Zhang M."/>
            <person name="Costa L."/>
            <person name="Castellani M."/>
            <person name="Scott A."/>
            <person name="Toegelov H."/>
            <person name="Fuchs J."/>
            <person name="Mata-Sucre Y."/>
            <person name="Dias Y."/>
            <person name="Vanzela A.L.L."/>
            <person name="Huettel B."/>
            <person name="Almeida C.C.S."/>
            <person name="Simkova H."/>
            <person name="Souza G."/>
            <person name="Pedrosa-Harand A."/>
            <person name="Macas J."/>
            <person name="Mayer K.F.X."/>
            <person name="Houben A."/>
            <person name="Marques A."/>
        </authorList>
    </citation>
    <scope>NUCLEOTIDE SEQUENCE [LARGE SCALE GENOMIC DNA]</scope>
    <source>
        <strain evidence="8">RhyTen1mFocal</strain>
    </source>
</reference>
<evidence type="ECO:0000313" key="9">
    <source>
        <dbReference type="Proteomes" id="UP001210211"/>
    </source>
</evidence>
<evidence type="ECO:0000259" key="7">
    <source>
        <dbReference type="Pfam" id="PF03151"/>
    </source>
</evidence>